<evidence type="ECO:0000256" key="7">
    <source>
        <dbReference type="ARBA" id="ARBA00023012"/>
    </source>
</evidence>
<dbReference type="InterPro" id="IPR003661">
    <property type="entry name" value="HisK_dim/P_dom"/>
</dbReference>
<proteinExistence type="predicted"/>
<feature type="domain" description="Histidine kinase" evidence="11">
    <location>
        <begin position="244"/>
        <end position="464"/>
    </location>
</feature>
<evidence type="ECO:0000256" key="10">
    <source>
        <dbReference type="SAM" id="Phobius"/>
    </source>
</evidence>
<dbReference type="InterPro" id="IPR001789">
    <property type="entry name" value="Sig_transdc_resp-reg_receiver"/>
</dbReference>
<evidence type="ECO:0000256" key="5">
    <source>
        <dbReference type="ARBA" id="ARBA00022777"/>
    </source>
</evidence>
<evidence type="ECO:0000256" key="2">
    <source>
        <dbReference type="ARBA" id="ARBA00012438"/>
    </source>
</evidence>
<keyword evidence="4" id="KW-0547">Nucleotide-binding</keyword>
<feature type="transmembrane region" description="Helical" evidence="10">
    <location>
        <begin position="54"/>
        <end position="75"/>
    </location>
</feature>
<dbReference type="SMART" id="SM00388">
    <property type="entry name" value="HisKA"/>
    <property type="match status" value="1"/>
</dbReference>
<evidence type="ECO:0000259" key="12">
    <source>
        <dbReference type="PROSITE" id="PS50110"/>
    </source>
</evidence>
<evidence type="ECO:0000256" key="4">
    <source>
        <dbReference type="ARBA" id="ARBA00022741"/>
    </source>
</evidence>
<evidence type="ECO:0000259" key="11">
    <source>
        <dbReference type="PROSITE" id="PS50109"/>
    </source>
</evidence>
<accession>A0ABS6BJ68</accession>
<dbReference type="SMART" id="SM00387">
    <property type="entry name" value="HATPase_c"/>
    <property type="match status" value="1"/>
</dbReference>
<protein>
    <recommendedName>
        <fullName evidence="2">histidine kinase</fullName>
        <ecNumber evidence="2">2.7.13.3</ecNumber>
    </recommendedName>
</protein>
<dbReference type="InterPro" id="IPR003594">
    <property type="entry name" value="HATPase_dom"/>
</dbReference>
<comment type="catalytic activity">
    <reaction evidence="1">
        <text>ATP + protein L-histidine = ADP + protein N-phospho-L-histidine.</text>
        <dbReference type="EC" id="2.7.13.3"/>
    </reaction>
</comment>
<evidence type="ECO:0000256" key="1">
    <source>
        <dbReference type="ARBA" id="ARBA00000085"/>
    </source>
</evidence>
<dbReference type="InterPro" id="IPR005467">
    <property type="entry name" value="His_kinase_dom"/>
</dbReference>
<dbReference type="Proteomes" id="UP000776276">
    <property type="component" value="Unassembled WGS sequence"/>
</dbReference>
<evidence type="ECO:0000313" key="14">
    <source>
        <dbReference type="Proteomes" id="UP000776276"/>
    </source>
</evidence>
<keyword evidence="10" id="KW-0472">Membrane</keyword>
<keyword evidence="6" id="KW-0067">ATP-binding</keyword>
<keyword evidence="10" id="KW-0812">Transmembrane</keyword>
<sequence>METHAAIAPSDLALIESARIASGFTRLKGMALAHLFSAGLISYVVAGHGSPNGILVWLVCLVVLMAVRIAFLQWYRRDPAKLEHNRLWAGVSVAGAAMAGIVWGLGPILLISSHPADQWLWSLVIGGACAGAASLHAAYLKTALAFIYPSSVLLILSVFVSGAEHAVAIGALILSFVAVTSSGARQFSRQFGTTLAMQLTLERQSEELNRSNRQLSEEIEQHRKTAADLYQSQKMDALGKVTSGIAHDFNNLLTVVLINLERIRKSCPNSPIGASASLALEAANGGSRLIADLLSFSRREPLQPVVADLNSLIRQAQPLLAQTIERRATLEVELADRAWAVVDVAQFQSALINLVVNARDAMRKPGLIRIRTALVLLDEQDAAETGHGPGRFIRVEVADTGQGMAPEIADRAFEPFFTTKGTGEGTGLGLSQVYNFARQAGGMARLASIPGQGTCVTLLIPAAEAELPAPEAPAETGEALGPGRRLLLVDDNKAVLTVLGNALADEGWDVRCAEDALSALHILEQEESIDLLISDVNLPKGPSGLELAQMVTARWPYLAVLLMSGGRPEADELPAGTHFLAKPFRPHQLMTAIGLTLAGPRHGEMHASEHEDKRG</sequence>
<dbReference type="EC" id="2.7.13.3" evidence="2"/>
<dbReference type="RefSeq" id="WP_216323201.1">
    <property type="nucleotide sequence ID" value="NZ_JAHKRT010000004.1"/>
</dbReference>
<keyword evidence="10" id="KW-1133">Transmembrane helix</keyword>
<dbReference type="PROSITE" id="PS50109">
    <property type="entry name" value="HIS_KIN"/>
    <property type="match status" value="1"/>
</dbReference>
<feature type="transmembrane region" description="Helical" evidence="10">
    <location>
        <begin position="119"/>
        <end position="140"/>
    </location>
</feature>
<dbReference type="EMBL" id="JAHKRT010000004">
    <property type="protein sequence ID" value="MBU3077892.1"/>
    <property type="molecule type" value="Genomic_DNA"/>
</dbReference>
<keyword evidence="7" id="KW-0902">Two-component regulatory system</keyword>
<organism evidence="13 14">
    <name type="scientific">Sphingomonas quercus</name>
    <dbReference type="NCBI Taxonomy" id="2842451"/>
    <lineage>
        <taxon>Bacteria</taxon>
        <taxon>Pseudomonadati</taxon>
        <taxon>Pseudomonadota</taxon>
        <taxon>Alphaproteobacteria</taxon>
        <taxon>Sphingomonadales</taxon>
        <taxon>Sphingomonadaceae</taxon>
        <taxon>Sphingomonas</taxon>
    </lineage>
</organism>
<dbReference type="PANTHER" id="PTHR43065">
    <property type="entry name" value="SENSOR HISTIDINE KINASE"/>
    <property type="match status" value="1"/>
</dbReference>
<evidence type="ECO:0000313" key="13">
    <source>
        <dbReference type="EMBL" id="MBU3077892.1"/>
    </source>
</evidence>
<feature type="transmembrane region" description="Helical" evidence="10">
    <location>
        <begin position="29"/>
        <end position="48"/>
    </location>
</feature>
<dbReference type="SMART" id="SM00448">
    <property type="entry name" value="REC"/>
    <property type="match status" value="1"/>
</dbReference>
<comment type="caution">
    <text evidence="13">The sequence shown here is derived from an EMBL/GenBank/DDBJ whole genome shotgun (WGS) entry which is preliminary data.</text>
</comment>
<evidence type="ECO:0000256" key="3">
    <source>
        <dbReference type="ARBA" id="ARBA00022679"/>
    </source>
</evidence>
<dbReference type="Pfam" id="PF00072">
    <property type="entry name" value="Response_reg"/>
    <property type="match status" value="1"/>
</dbReference>
<feature type="transmembrane region" description="Helical" evidence="10">
    <location>
        <begin position="87"/>
        <end position="113"/>
    </location>
</feature>
<dbReference type="PANTHER" id="PTHR43065:SF46">
    <property type="entry name" value="C4-DICARBOXYLATE TRANSPORT SENSOR PROTEIN DCTB"/>
    <property type="match status" value="1"/>
</dbReference>
<keyword evidence="8" id="KW-0597">Phosphoprotein</keyword>
<dbReference type="Pfam" id="PF02518">
    <property type="entry name" value="HATPase_c"/>
    <property type="match status" value="1"/>
</dbReference>
<keyword evidence="5" id="KW-0418">Kinase</keyword>
<feature type="transmembrane region" description="Helical" evidence="10">
    <location>
        <begin position="152"/>
        <end position="179"/>
    </location>
</feature>
<keyword evidence="9" id="KW-0175">Coiled coil</keyword>
<gene>
    <name evidence="13" type="ORF">KOF26_08450</name>
</gene>
<feature type="domain" description="Response regulatory" evidence="12">
    <location>
        <begin position="485"/>
        <end position="597"/>
    </location>
</feature>
<keyword evidence="14" id="KW-1185">Reference proteome</keyword>
<reference evidence="13 14" key="1">
    <citation type="submission" date="2021-06" db="EMBL/GenBank/DDBJ databases">
        <title>Sphingomonas sp. XMGL2, whole genome shotgun sequencing project.</title>
        <authorList>
            <person name="Zhao G."/>
            <person name="Shen L."/>
        </authorList>
    </citation>
    <scope>NUCLEOTIDE SEQUENCE [LARGE SCALE GENOMIC DNA]</scope>
    <source>
        <strain evidence="13 14">XMGL2</strain>
    </source>
</reference>
<keyword evidence="3" id="KW-0808">Transferase</keyword>
<evidence type="ECO:0000256" key="9">
    <source>
        <dbReference type="SAM" id="Coils"/>
    </source>
</evidence>
<dbReference type="PROSITE" id="PS50110">
    <property type="entry name" value="RESPONSE_REGULATORY"/>
    <property type="match status" value="1"/>
</dbReference>
<name>A0ABS6BJ68_9SPHN</name>
<evidence type="ECO:0000256" key="6">
    <source>
        <dbReference type="ARBA" id="ARBA00022840"/>
    </source>
</evidence>
<evidence type="ECO:0000256" key="8">
    <source>
        <dbReference type="PROSITE-ProRule" id="PRU00169"/>
    </source>
</evidence>
<feature type="coiled-coil region" evidence="9">
    <location>
        <begin position="198"/>
        <end position="232"/>
    </location>
</feature>
<feature type="modified residue" description="4-aspartylphosphate" evidence="8">
    <location>
        <position position="535"/>
    </location>
</feature>